<comment type="caution">
    <text evidence="5">The sequence shown here is derived from an EMBL/GenBank/DDBJ whole genome shotgun (WGS) entry which is preliminary data.</text>
</comment>
<dbReference type="EMBL" id="JBHTCP010000047">
    <property type="protein sequence ID" value="MFC7372792.1"/>
    <property type="molecule type" value="Genomic_DNA"/>
</dbReference>
<dbReference type="Pfam" id="PF04183">
    <property type="entry name" value="IucA_IucC"/>
    <property type="match status" value="1"/>
</dbReference>
<feature type="domain" description="Aerobactin siderophore biosynthesis IucA/IucC-like C-terminal" evidence="4">
    <location>
        <begin position="423"/>
        <end position="573"/>
    </location>
</feature>
<evidence type="ECO:0000313" key="5">
    <source>
        <dbReference type="EMBL" id="MFC7372792.1"/>
    </source>
</evidence>
<evidence type="ECO:0000256" key="2">
    <source>
        <dbReference type="ARBA" id="ARBA00007832"/>
    </source>
</evidence>
<comment type="pathway">
    <text evidence="1">Siderophore biosynthesis.</text>
</comment>
<feature type="domain" description="Aerobactin siderophore biosynthesis IucA/IucC N-terminal" evidence="3">
    <location>
        <begin position="164"/>
        <end position="391"/>
    </location>
</feature>
<dbReference type="InterPro" id="IPR037455">
    <property type="entry name" value="LucA/IucC-like"/>
</dbReference>
<keyword evidence="6" id="KW-1185">Reference proteome</keyword>
<evidence type="ECO:0000256" key="1">
    <source>
        <dbReference type="ARBA" id="ARBA00004924"/>
    </source>
</evidence>
<dbReference type="PANTHER" id="PTHR34384:SF6">
    <property type="entry name" value="STAPHYLOFERRIN B SYNTHASE"/>
    <property type="match status" value="1"/>
</dbReference>
<dbReference type="PANTHER" id="PTHR34384">
    <property type="entry name" value="L-2,3-DIAMINOPROPANOATE--CITRATE LIGASE"/>
    <property type="match status" value="1"/>
</dbReference>
<dbReference type="InterPro" id="IPR007310">
    <property type="entry name" value="Aerobactin_biosyn_IucA/IucC_N"/>
</dbReference>
<sequence>MLTLIEETAQTRAEHGIMNRLANALVREKLLPSAAEEDGFIQLQLNSGNVLIMNVTYKGAFSRYTFAPPFYRQKNGETYPVNTLESMLDLLAEETALKISNDLAHELINSRDNLVLSYSQFEQKKTWVKRQAETTIAFHKKKQPVSFIQFLKLLSECRRFDELVYSEALVIEGHPLHPSTKTKLGLSKEEVLHYAPEFEREIMLKTVLVHTSLTVTSEGGKPMLYKECPAVERAAEHILSSLGEKMESYHPFLLHPWQYEHVLPQAFAAELSERTIIPLPVEIPSSATLSFRTMALTGMNVHAKLPVNVQATSAVRTVSPEIAVNGPLLSERLVPLLSSIDGLTFLPEYVGSYFGAGEKEERSRQLSYILRQSPSSVRREGELLLVGASLTSDSPYNGEPVVLDIIKDHTGNEPLTAEDVYTFAHHYVERVGLPILQALLQYGAGLEAHMQNTIIAVKNGRITNVVMRDLGGVRIHQETISHHISMDGIRDASIFSEKIEEANSKFLHAFVQNHLGDLWFTLATAVEGVEEKKLWSITSALFRTIADEQHAIFDDYVKTKALLSMRMNDAASAYEYSLFQNPLHSREG</sequence>
<name>A0ABW2NSG8_9BACL</name>
<dbReference type="Pfam" id="PF06276">
    <property type="entry name" value="FhuF"/>
    <property type="match status" value="1"/>
</dbReference>
<protein>
    <submittedName>
        <fullName evidence="5">IucA/IucC family protein</fullName>
    </submittedName>
</protein>
<dbReference type="Gene3D" id="1.10.510.40">
    <property type="match status" value="1"/>
</dbReference>
<comment type="similarity">
    <text evidence="2">Belongs to the IucA/IucC family.</text>
</comment>
<gene>
    <name evidence="5" type="ORF">ACFQPF_14080</name>
</gene>
<proteinExistence type="inferred from homology"/>
<accession>A0ABW2NSG8</accession>
<reference evidence="6" key="1">
    <citation type="journal article" date="2019" name="Int. J. Syst. Evol. Microbiol.">
        <title>The Global Catalogue of Microorganisms (GCM) 10K type strain sequencing project: providing services to taxonomists for standard genome sequencing and annotation.</title>
        <authorList>
            <consortium name="The Broad Institute Genomics Platform"/>
            <consortium name="The Broad Institute Genome Sequencing Center for Infectious Disease"/>
            <person name="Wu L."/>
            <person name="Ma J."/>
        </authorList>
    </citation>
    <scope>NUCLEOTIDE SEQUENCE [LARGE SCALE GENOMIC DNA]</scope>
    <source>
        <strain evidence="6">NBRC 106396</strain>
    </source>
</reference>
<dbReference type="Proteomes" id="UP001596549">
    <property type="component" value="Unassembled WGS sequence"/>
</dbReference>
<evidence type="ECO:0000313" key="6">
    <source>
        <dbReference type="Proteomes" id="UP001596549"/>
    </source>
</evidence>
<organism evidence="5 6">
    <name type="scientific">Fictibacillus iocasae</name>
    <dbReference type="NCBI Taxonomy" id="2715437"/>
    <lineage>
        <taxon>Bacteria</taxon>
        <taxon>Bacillati</taxon>
        <taxon>Bacillota</taxon>
        <taxon>Bacilli</taxon>
        <taxon>Bacillales</taxon>
        <taxon>Fictibacillaceae</taxon>
        <taxon>Fictibacillus</taxon>
    </lineage>
</organism>
<dbReference type="Gene3D" id="6.10.250.3370">
    <property type="match status" value="1"/>
</dbReference>
<dbReference type="InterPro" id="IPR022770">
    <property type="entry name" value="IucA/IucC-like_C"/>
</dbReference>
<evidence type="ECO:0000259" key="4">
    <source>
        <dbReference type="Pfam" id="PF06276"/>
    </source>
</evidence>
<dbReference type="RefSeq" id="WP_379750358.1">
    <property type="nucleotide sequence ID" value="NZ_JBHTCP010000047.1"/>
</dbReference>
<evidence type="ECO:0000259" key="3">
    <source>
        <dbReference type="Pfam" id="PF04183"/>
    </source>
</evidence>